<name>A0A6L5G1T6_9ACTN</name>
<dbReference type="EMBL" id="WIAO01000001">
    <property type="protein sequence ID" value="MQM24142.1"/>
    <property type="molecule type" value="Genomic_DNA"/>
</dbReference>
<protein>
    <recommendedName>
        <fullName evidence="3">DUF1579 domain-containing protein</fullName>
    </recommendedName>
</protein>
<reference evidence="1 2" key="1">
    <citation type="submission" date="2019-10" db="EMBL/GenBank/DDBJ databases">
        <title>Glycomyces albidus sp. nov., a novel actinomycete isolated from rhizosphere soil of wheat (Triticum aestivum L.).</title>
        <authorList>
            <person name="Qian L."/>
        </authorList>
    </citation>
    <scope>NUCLEOTIDE SEQUENCE [LARGE SCALE GENOMIC DNA]</scope>
    <source>
        <strain evidence="1 2">NEAU-7082</strain>
    </source>
</reference>
<dbReference type="AlphaFoldDB" id="A0A6L5G1T6"/>
<gene>
    <name evidence="1" type="ORF">GFD30_00905</name>
</gene>
<organism evidence="1 2">
    <name type="scientific">Glycomyces albidus</name>
    <dbReference type="NCBI Taxonomy" id="2656774"/>
    <lineage>
        <taxon>Bacteria</taxon>
        <taxon>Bacillati</taxon>
        <taxon>Actinomycetota</taxon>
        <taxon>Actinomycetes</taxon>
        <taxon>Glycomycetales</taxon>
        <taxon>Glycomycetaceae</taxon>
        <taxon>Glycomyces</taxon>
    </lineage>
</organism>
<keyword evidence="2" id="KW-1185">Reference proteome</keyword>
<dbReference type="RefSeq" id="WP_153023332.1">
    <property type="nucleotide sequence ID" value="NZ_WIAO01000001.1"/>
</dbReference>
<comment type="caution">
    <text evidence="1">The sequence shown here is derived from an EMBL/GenBank/DDBJ whole genome shotgun (WGS) entry which is preliminary data.</text>
</comment>
<proteinExistence type="predicted"/>
<evidence type="ECO:0000313" key="1">
    <source>
        <dbReference type="EMBL" id="MQM24142.1"/>
    </source>
</evidence>
<evidence type="ECO:0000313" key="2">
    <source>
        <dbReference type="Proteomes" id="UP000477750"/>
    </source>
</evidence>
<evidence type="ECO:0008006" key="3">
    <source>
        <dbReference type="Google" id="ProtNLM"/>
    </source>
</evidence>
<accession>A0A6L5G1T6</accession>
<dbReference type="Proteomes" id="UP000477750">
    <property type="component" value="Unassembled WGS sequence"/>
</dbReference>
<sequence>MRNERLERLEVLLGSWKLTLSDAWFLEPAGIEVHGSATVEWLGDAFLVMRCDLDGDLTMVFGRSDANDAYTALYHDDRGVCRVFAVTLEGSHLEFVREDPDFHQRFVAEVEEGRILGRWEASEDQGQTWRKDFDLVYDRVEN</sequence>